<sequence length="201" mass="21772">MQFDHLAVAGETLQAAVSHVEDALGVKMAPGGVHDHFGTHNQLIGLADGLYLEAIAINPSVPALSYPRWFDLDRFHGQPRISNWICRVPDMIAALADLPDGAGTPVSLKRGDLRWQMAVPASGILPCDGAFPAIIEWQVPTPPGETLAASGCSLTRLEISHPEARWLEKVVPLKDDRVVFASGDPDMRATFDTPHGRRELS</sequence>
<feature type="domain" description="Glyoxalase-like" evidence="1">
    <location>
        <begin position="3"/>
        <end position="165"/>
    </location>
</feature>
<gene>
    <name evidence="2" type="ORF">PH7735_01029</name>
</gene>
<accession>A0A0P1I457</accession>
<dbReference type="Proteomes" id="UP000051870">
    <property type="component" value="Unassembled WGS sequence"/>
</dbReference>
<organism evidence="2 3">
    <name type="scientific">Shimia thalassica</name>
    <dbReference type="NCBI Taxonomy" id="1715693"/>
    <lineage>
        <taxon>Bacteria</taxon>
        <taxon>Pseudomonadati</taxon>
        <taxon>Pseudomonadota</taxon>
        <taxon>Alphaproteobacteria</taxon>
        <taxon>Rhodobacterales</taxon>
        <taxon>Roseobacteraceae</taxon>
    </lineage>
</organism>
<evidence type="ECO:0000313" key="2">
    <source>
        <dbReference type="EMBL" id="CUJ89097.1"/>
    </source>
</evidence>
<keyword evidence="3" id="KW-1185">Reference proteome</keyword>
<reference evidence="3" key="1">
    <citation type="submission" date="2015-09" db="EMBL/GenBank/DDBJ databases">
        <authorList>
            <person name="Rodrigo-Torres Lidia"/>
            <person name="Arahal R.David."/>
        </authorList>
    </citation>
    <scope>NUCLEOTIDE SEQUENCE [LARGE SCALE GENOMIC DNA]</scope>
    <source>
        <strain evidence="3">CECT 7735</strain>
    </source>
</reference>
<dbReference type="InterPro" id="IPR025870">
    <property type="entry name" value="Glyoxalase-like_dom"/>
</dbReference>
<dbReference type="Gene3D" id="3.10.180.10">
    <property type="entry name" value="2,3-Dihydroxybiphenyl 1,2-Dioxygenase, domain 1"/>
    <property type="match status" value="1"/>
</dbReference>
<dbReference type="STRING" id="1715693.PH7735_01029"/>
<dbReference type="RefSeq" id="WP_058310196.1">
    <property type="nucleotide sequence ID" value="NZ_CYTW01000001.1"/>
</dbReference>
<evidence type="ECO:0000259" key="1">
    <source>
        <dbReference type="Pfam" id="PF13468"/>
    </source>
</evidence>
<proteinExistence type="predicted"/>
<dbReference type="GeneID" id="83880093"/>
<name>A0A0P1I457_9RHOB</name>
<dbReference type="EMBL" id="CYTW01000001">
    <property type="protein sequence ID" value="CUJ89097.1"/>
    <property type="molecule type" value="Genomic_DNA"/>
</dbReference>
<dbReference type="Pfam" id="PF13468">
    <property type="entry name" value="Glyoxalase_3"/>
    <property type="match status" value="1"/>
</dbReference>
<evidence type="ECO:0000313" key="3">
    <source>
        <dbReference type="Proteomes" id="UP000051870"/>
    </source>
</evidence>
<dbReference type="InterPro" id="IPR029068">
    <property type="entry name" value="Glyas_Bleomycin-R_OHBP_Dase"/>
</dbReference>
<protein>
    <recommendedName>
        <fullName evidence="1">Glyoxalase-like domain-containing protein</fullName>
    </recommendedName>
</protein>
<dbReference type="AlphaFoldDB" id="A0A0P1I457"/>